<evidence type="ECO:0000256" key="3">
    <source>
        <dbReference type="ARBA" id="ARBA00022801"/>
    </source>
</evidence>
<keyword evidence="5 7" id="KW-0482">Metalloprotease</keyword>
<dbReference type="Proteomes" id="UP001177023">
    <property type="component" value="Unassembled WGS sequence"/>
</dbReference>
<dbReference type="EMBL" id="CATQJA010001177">
    <property type="protein sequence ID" value="CAJ0566182.1"/>
    <property type="molecule type" value="Genomic_DNA"/>
</dbReference>
<feature type="non-terminal residue" evidence="10">
    <location>
        <position position="232"/>
    </location>
</feature>
<gene>
    <name evidence="10" type="ORF">MSPICULIGERA_LOCUS4796</name>
</gene>
<dbReference type="EC" id="3.4.24.-" evidence="8"/>
<keyword evidence="2 7" id="KW-0479">Metal-binding</keyword>
<evidence type="ECO:0000256" key="1">
    <source>
        <dbReference type="ARBA" id="ARBA00022670"/>
    </source>
</evidence>
<feature type="binding site" evidence="7">
    <location>
        <position position="111"/>
    </location>
    <ligand>
        <name>Zn(2+)</name>
        <dbReference type="ChEBI" id="CHEBI:29105"/>
        <note>catalytic</note>
    </ligand>
</feature>
<dbReference type="SUPFAM" id="SSF55486">
    <property type="entry name" value="Metalloproteases ('zincins'), catalytic domain"/>
    <property type="match status" value="1"/>
</dbReference>
<evidence type="ECO:0000256" key="4">
    <source>
        <dbReference type="ARBA" id="ARBA00022833"/>
    </source>
</evidence>
<dbReference type="GO" id="GO:0008270">
    <property type="term" value="F:zinc ion binding"/>
    <property type="evidence" value="ECO:0007669"/>
    <property type="project" value="UniProtKB-UniRule"/>
</dbReference>
<dbReference type="SMART" id="SM00235">
    <property type="entry name" value="ZnMc"/>
    <property type="match status" value="1"/>
</dbReference>
<comment type="cofactor">
    <cofactor evidence="7 8">
        <name>Zn(2+)</name>
        <dbReference type="ChEBI" id="CHEBI:29105"/>
    </cofactor>
    <text evidence="7 8">Binds 1 zinc ion per subunit.</text>
</comment>
<evidence type="ECO:0000313" key="11">
    <source>
        <dbReference type="Proteomes" id="UP001177023"/>
    </source>
</evidence>
<dbReference type="InterPro" id="IPR024079">
    <property type="entry name" value="MetalloPept_cat_dom_sf"/>
</dbReference>
<organism evidence="10 11">
    <name type="scientific">Mesorhabditis spiculigera</name>
    <dbReference type="NCBI Taxonomy" id="96644"/>
    <lineage>
        <taxon>Eukaryota</taxon>
        <taxon>Metazoa</taxon>
        <taxon>Ecdysozoa</taxon>
        <taxon>Nematoda</taxon>
        <taxon>Chromadorea</taxon>
        <taxon>Rhabditida</taxon>
        <taxon>Rhabditina</taxon>
        <taxon>Rhabditomorpha</taxon>
        <taxon>Rhabditoidea</taxon>
        <taxon>Rhabditidae</taxon>
        <taxon>Mesorhabditinae</taxon>
        <taxon>Mesorhabditis</taxon>
    </lineage>
</organism>
<dbReference type="GO" id="GO:0004222">
    <property type="term" value="F:metalloendopeptidase activity"/>
    <property type="evidence" value="ECO:0007669"/>
    <property type="project" value="UniProtKB-UniRule"/>
</dbReference>
<comment type="caution">
    <text evidence="10">The sequence shown here is derived from an EMBL/GenBank/DDBJ whole genome shotgun (WGS) entry which is preliminary data.</text>
</comment>
<dbReference type="PANTHER" id="PTHR10127">
    <property type="entry name" value="DISCOIDIN, CUB, EGF, LAMININ , AND ZINC METALLOPROTEASE DOMAIN CONTAINING"/>
    <property type="match status" value="1"/>
</dbReference>
<comment type="caution">
    <text evidence="7">Lacks conserved residue(s) required for the propagation of feature annotation.</text>
</comment>
<keyword evidence="3 7" id="KW-0378">Hydrolase</keyword>
<dbReference type="PROSITE" id="PS51864">
    <property type="entry name" value="ASTACIN"/>
    <property type="match status" value="1"/>
</dbReference>
<evidence type="ECO:0000256" key="8">
    <source>
        <dbReference type="RuleBase" id="RU361183"/>
    </source>
</evidence>
<dbReference type="PANTHER" id="PTHR10127:SF780">
    <property type="entry name" value="METALLOENDOPEPTIDASE"/>
    <property type="match status" value="1"/>
</dbReference>
<protein>
    <recommendedName>
        <fullName evidence="8">Metalloendopeptidase</fullName>
        <ecNumber evidence="8">3.4.24.-</ecNumber>
    </recommendedName>
</protein>
<keyword evidence="4 7" id="KW-0862">Zinc</keyword>
<keyword evidence="1 7" id="KW-0645">Protease</keyword>
<dbReference type="GO" id="GO:0006508">
    <property type="term" value="P:proteolysis"/>
    <property type="evidence" value="ECO:0007669"/>
    <property type="project" value="UniProtKB-KW"/>
</dbReference>
<reference evidence="10" key="1">
    <citation type="submission" date="2023-06" db="EMBL/GenBank/DDBJ databases">
        <authorList>
            <person name="Delattre M."/>
        </authorList>
    </citation>
    <scope>NUCLEOTIDE SEQUENCE</scope>
    <source>
        <strain evidence="10">AF72</strain>
    </source>
</reference>
<dbReference type="InterPro" id="IPR001506">
    <property type="entry name" value="Peptidase_M12A"/>
</dbReference>
<evidence type="ECO:0000259" key="9">
    <source>
        <dbReference type="PROSITE" id="PS51864"/>
    </source>
</evidence>
<dbReference type="Gene3D" id="3.40.390.10">
    <property type="entry name" value="Collagenase (Catalytic Domain)"/>
    <property type="match status" value="1"/>
</dbReference>
<keyword evidence="11" id="KW-1185">Reference proteome</keyword>
<dbReference type="AlphaFoldDB" id="A0AA36FV68"/>
<sequence>MGRDNFPTLRRLINNVNRFNSAFRGQSYENVVTALNRYYSQRAGFTFNPATPITTAALHNEIRANSRITSGLFEADMMLTMAQLNQIISNRRRRKLGIAAHEIGHSLGLYHEQSRPERDAYIRVNFQNIASGYTGSFDKRSPALSQSLGIPYDYGSVMHYAINSFSKSFGSDTITPLRSQFSYTIGNRVEPAFYDYKAVNLMYCSRSCGASLPCQNEGYTNPSTCNSFGVFK</sequence>
<dbReference type="PRINTS" id="PR00480">
    <property type="entry name" value="ASTACIN"/>
</dbReference>
<proteinExistence type="predicted"/>
<evidence type="ECO:0000256" key="7">
    <source>
        <dbReference type="PROSITE-ProRule" id="PRU01211"/>
    </source>
</evidence>
<evidence type="ECO:0000313" key="10">
    <source>
        <dbReference type="EMBL" id="CAJ0566182.1"/>
    </source>
</evidence>
<keyword evidence="6" id="KW-1015">Disulfide bond</keyword>
<dbReference type="InterPro" id="IPR006026">
    <property type="entry name" value="Peptidase_Metallo"/>
</dbReference>
<feature type="active site" evidence="7">
    <location>
        <position position="102"/>
    </location>
</feature>
<feature type="domain" description="Peptidase M12A" evidence="9">
    <location>
        <begin position="94"/>
        <end position="205"/>
    </location>
</feature>
<evidence type="ECO:0000256" key="5">
    <source>
        <dbReference type="ARBA" id="ARBA00023049"/>
    </source>
</evidence>
<feature type="binding site" evidence="7">
    <location>
        <position position="101"/>
    </location>
    <ligand>
        <name>Zn(2+)</name>
        <dbReference type="ChEBI" id="CHEBI:29105"/>
        <note>catalytic</note>
    </ligand>
</feature>
<name>A0AA36FV68_9BILA</name>
<evidence type="ECO:0000256" key="2">
    <source>
        <dbReference type="ARBA" id="ARBA00022723"/>
    </source>
</evidence>
<accession>A0AA36FV68</accession>
<dbReference type="Pfam" id="PF01400">
    <property type="entry name" value="Astacin"/>
    <property type="match status" value="1"/>
</dbReference>
<evidence type="ECO:0000256" key="6">
    <source>
        <dbReference type="ARBA" id="ARBA00023157"/>
    </source>
</evidence>
<feature type="binding site" evidence="7">
    <location>
        <position position="105"/>
    </location>
    <ligand>
        <name>Zn(2+)</name>
        <dbReference type="ChEBI" id="CHEBI:29105"/>
        <note>catalytic</note>
    </ligand>
</feature>